<name>A0ABD5RKW8_9EURY</name>
<gene>
    <name evidence="1" type="ORF">ACFPYI_06415</name>
</gene>
<comment type="caution">
    <text evidence="1">The sequence shown here is derived from an EMBL/GenBank/DDBJ whole genome shotgun (WGS) entry which is preliminary data.</text>
</comment>
<sequence length="58" mass="6619">MTSHIKLYGSKSDRFEQIKRTMEQQLGYEPSNPEVVGLIMAAYETDETSAIRVDNALR</sequence>
<proteinExistence type="predicted"/>
<evidence type="ECO:0000313" key="2">
    <source>
        <dbReference type="Proteomes" id="UP001596099"/>
    </source>
</evidence>
<dbReference type="RefSeq" id="WP_247413877.1">
    <property type="nucleotide sequence ID" value="NZ_JALLGW010000001.1"/>
</dbReference>
<dbReference type="EMBL" id="JBHSQH010000001">
    <property type="protein sequence ID" value="MFC5970963.1"/>
    <property type="molecule type" value="Genomic_DNA"/>
</dbReference>
<reference evidence="1 2" key="1">
    <citation type="journal article" date="2019" name="Int. J. Syst. Evol. Microbiol.">
        <title>The Global Catalogue of Microorganisms (GCM) 10K type strain sequencing project: providing services to taxonomists for standard genome sequencing and annotation.</title>
        <authorList>
            <consortium name="The Broad Institute Genomics Platform"/>
            <consortium name="The Broad Institute Genome Sequencing Center for Infectious Disease"/>
            <person name="Wu L."/>
            <person name="Ma J."/>
        </authorList>
    </citation>
    <scope>NUCLEOTIDE SEQUENCE [LARGE SCALE GENOMIC DNA]</scope>
    <source>
        <strain evidence="1 2">CGMCC 1.12543</strain>
    </source>
</reference>
<evidence type="ECO:0000313" key="1">
    <source>
        <dbReference type="EMBL" id="MFC5970963.1"/>
    </source>
</evidence>
<accession>A0ABD5RKW8</accession>
<protein>
    <submittedName>
        <fullName evidence="1">Uncharacterized protein</fullName>
    </submittedName>
</protein>
<dbReference type="AlphaFoldDB" id="A0ABD5RKW8"/>
<keyword evidence="2" id="KW-1185">Reference proteome</keyword>
<organism evidence="1 2">
    <name type="scientific">Halomarina salina</name>
    <dbReference type="NCBI Taxonomy" id="1872699"/>
    <lineage>
        <taxon>Archaea</taxon>
        <taxon>Methanobacteriati</taxon>
        <taxon>Methanobacteriota</taxon>
        <taxon>Stenosarchaea group</taxon>
        <taxon>Halobacteria</taxon>
        <taxon>Halobacteriales</taxon>
        <taxon>Natronomonadaceae</taxon>
        <taxon>Halomarina</taxon>
    </lineage>
</organism>
<dbReference type="Proteomes" id="UP001596099">
    <property type="component" value="Unassembled WGS sequence"/>
</dbReference>